<gene>
    <name evidence="2" type="ORF">DF286_08560</name>
</gene>
<reference evidence="2 3" key="1">
    <citation type="submission" date="2018-05" db="EMBL/GenBank/DDBJ databases">
        <title>Genome of Sphingosinicella humi QZX222.</title>
        <authorList>
            <person name="Qiao Z."/>
            <person name="Wang G."/>
        </authorList>
    </citation>
    <scope>NUCLEOTIDE SEQUENCE [LARGE SCALE GENOMIC DNA]</scope>
    <source>
        <strain evidence="2 3">QZX222</strain>
    </source>
</reference>
<comment type="caution">
    <text evidence="2">The sequence shown here is derived from an EMBL/GenBank/DDBJ whole genome shotgun (WGS) entry which is preliminary data.</text>
</comment>
<dbReference type="OrthoDB" id="7274881at2"/>
<evidence type="ECO:0000313" key="3">
    <source>
        <dbReference type="Proteomes" id="UP000245916"/>
    </source>
</evidence>
<evidence type="ECO:0000259" key="1">
    <source>
        <dbReference type="Pfam" id="PF05239"/>
    </source>
</evidence>
<dbReference type="Proteomes" id="UP000245916">
    <property type="component" value="Unassembled WGS sequence"/>
</dbReference>
<dbReference type="Pfam" id="PF05239">
    <property type="entry name" value="PRC"/>
    <property type="match status" value="1"/>
</dbReference>
<sequence length="127" mass="14747">MAEPRTDMLDYAHELISSRRVEGTPVYNRKDERLGSIHSVMIEKRSGKVAYAVMSFGGFLGMREHVHPVPWEMLTYDVDLDAYVVDLTREQLTNAPTMRLDEADRPRSREYDEEVSGYYGTMPWWGL</sequence>
<proteinExistence type="predicted"/>
<organism evidence="2 3">
    <name type="scientific">Allosphingosinicella humi</name>
    <dbReference type="NCBI Taxonomy" id="2068657"/>
    <lineage>
        <taxon>Bacteria</taxon>
        <taxon>Pseudomonadati</taxon>
        <taxon>Pseudomonadota</taxon>
        <taxon>Alphaproteobacteria</taxon>
        <taxon>Sphingomonadales</taxon>
        <taxon>Sphingomonadaceae</taxon>
        <taxon>Allosphingosinicella</taxon>
    </lineage>
</organism>
<dbReference type="InterPro" id="IPR027275">
    <property type="entry name" value="PRC-brl_dom"/>
</dbReference>
<dbReference type="PANTHER" id="PTHR36505:SF1">
    <property type="entry name" value="BLR1072 PROTEIN"/>
    <property type="match status" value="1"/>
</dbReference>
<dbReference type="EMBL" id="QFFF01000001">
    <property type="protein sequence ID" value="PWG03927.1"/>
    <property type="molecule type" value="Genomic_DNA"/>
</dbReference>
<dbReference type="InterPro" id="IPR011033">
    <property type="entry name" value="PRC_barrel-like_sf"/>
</dbReference>
<dbReference type="PANTHER" id="PTHR36505">
    <property type="entry name" value="BLR1072 PROTEIN"/>
    <property type="match status" value="1"/>
</dbReference>
<feature type="domain" description="PRC-barrel" evidence="1">
    <location>
        <begin position="15"/>
        <end position="92"/>
    </location>
</feature>
<dbReference type="AlphaFoldDB" id="A0A2U2J6I7"/>
<dbReference type="Gene3D" id="2.30.30.240">
    <property type="entry name" value="PRC-barrel domain"/>
    <property type="match status" value="1"/>
</dbReference>
<accession>A0A2U2J6I7</accession>
<keyword evidence="3" id="KW-1185">Reference proteome</keyword>
<dbReference type="SUPFAM" id="SSF50346">
    <property type="entry name" value="PRC-barrel domain"/>
    <property type="match status" value="1"/>
</dbReference>
<protein>
    <submittedName>
        <fullName evidence="2">Photosystem reaction center protein H</fullName>
    </submittedName>
</protein>
<name>A0A2U2J6I7_9SPHN</name>
<evidence type="ECO:0000313" key="2">
    <source>
        <dbReference type="EMBL" id="PWG03927.1"/>
    </source>
</evidence>